<feature type="transmembrane region" description="Helical" evidence="6">
    <location>
        <begin position="788"/>
        <end position="806"/>
    </location>
</feature>
<accession>A0A8H7W8D5</accession>
<gene>
    <name evidence="8" type="ORF">IFR04_005947</name>
</gene>
<feature type="transmembrane region" description="Helical" evidence="6">
    <location>
        <begin position="661"/>
        <end position="680"/>
    </location>
</feature>
<feature type="domain" description="FAD-binding" evidence="7">
    <location>
        <begin position="10"/>
        <end position="361"/>
    </location>
</feature>
<reference evidence="8" key="1">
    <citation type="submission" date="2021-02" db="EMBL/GenBank/DDBJ databases">
        <title>Genome sequence Cadophora malorum strain M34.</title>
        <authorList>
            <person name="Stefanovic E."/>
            <person name="Vu D."/>
            <person name="Scully C."/>
            <person name="Dijksterhuis J."/>
            <person name="Roader J."/>
            <person name="Houbraken J."/>
        </authorList>
    </citation>
    <scope>NUCLEOTIDE SEQUENCE</scope>
    <source>
        <strain evidence="8">M34</strain>
    </source>
</reference>
<evidence type="ECO:0000256" key="1">
    <source>
        <dbReference type="ARBA" id="ARBA00007992"/>
    </source>
</evidence>
<dbReference type="PANTHER" id="PTHR47356:SF2">
    <property type="entry name" value="FAD-BINDING DOMAIN-CONTAINING PROTEIN-RELATED"/>
    <property type="match status" value="1"/>
</dbReference>
<feature type="region of interest" description="Disordered" evidence="5">
    <location>
        <begin position="360"/>
        <end position="380"/>
    </location>
</feature>
<keyword evidence="6" id="KW-0812">Transmembrane</keyword>
<evidence type="ECO:0000256" key="4">
    <source>
        <dbReference type="ARBA" id="ARBA00023002"/>
    </source>
</evidence>
<evidence type="ECO:0000313" key="8">
    <source>
        <dbReference type="EMBL" id="KAG4420970.1"/>
    </source>
</evidence>
<evidence type="ECO:0000313" key="9">
    <source>
        <dbReference type="Proteomes" id="UP000664132"/>
    </source>
</evidence>
<comment type="caution">
    <text evidence="8">The sequence shown here is derived from an EMBL/GenBank/DDBJ whole genome shotgun (WGS) entry which is preliminary data.</text>
</comment>
<dbReference type="EMBL" id="JAFJYH010000074">
    <property type="protein sequence ID" value="KAG4420970.1"/>
    <property type="molecule type" value="Genomic_DNA"/>
</dbReference>
<keyword evidence="6" id="KW-0472">Membrane</keyword>
<dbReference type="InterPro" id="IPR050562">
    <property type="entry name" value="FAD_mOase_fung"/>
</dbReference>
<evidence type="ECO:0000259" key="7">
    <source>
        <dbReference type="Pfam" id="PF01494"/>
    </source>
</evidence>
<evidence type="ECO:0000256" key="2">
    <source>
        <dbReference type="ARBA" id="ARBA00022630"/>
    </source>
</evidence>
<feature type="transmembrane region" description="Helical" evidence="6">
    <location>
        <begin position="692"/>
        <end position="712"/>
    </location>
</feature>
<feature type="compositionally biased region" description="Basic and acidic residues" evidence="5">
    <location>
        <begin position="371"/>
        <end position="380"/>
    </location>
</feature>
<keyword evidence="2" id="KW-0285">Flavoprotein</keyword>
<dbReference type="PANTHER" id="PTHR47356">
    <property type="entry name" value="FAD-DEPENDENT MONOOXYGENASE ASQG-RELATED"/>
    <property type="match status" value="1"/>
</dbReference>
<evidence type="ECO:0000256" key="6">
    <source>
        <dbReference type="SAM" id="Phobius"/>
    </source>
</evidence>
<keyword evidence="4" id="KW-0560">Oxidoreductase</keyword>
<organism evidence="8 9">
    <name type="scientific">Cadophora malorum</name>
    <dbReference type="NCBI Taxonomy" id="108018"/>
    <lineage>
        <taxon>Eukaryota</taxon>
        <taxon>Fungi</taxon>
        <taxon>Dikarya</taxon>
        <taxon>Ascomycota</taxon>
        <taxon>Pezizomycotina</taxon>
        <taxon>Leotiomycetes</taxon>
        <taxon>Helotiales</taxon>
        <taxon>Ploettnerulaceae</taxon>
        <taxon>Cadophora</taxon>
    </lineage>
</organism>
<keyword evidence="6" id="KW-1133">Transmembrane helix</keyword>
<proteinExistence type="inferred from homology"/>
<dbReference type="Proteomes" id="UP000664132">
    <property type="component" value="Unassembled WGS sequence"/>
</dbReference>
<sequence>MAPSNISSDFKVVIVGGGISGLALARCLELAGIDYIVLESREEVAPDVGAGIAMLPNGMRILDQLGVVEEVRKSAVAHEVVTQYTGGNGGEMGKKARQASVINCSSGDNRFLAARHGYEVRFGPRQKLQQALYNSIADKSKLLTGRKVKSIEHSETDVVVRCENGEVYRADVLLGADGTHSFVRKEMRRLIEIQDGKVLEKEKKSHFVEYTCLYGISKPTRGVEETTMHRAFSEGTACLTVGGVGEIYWFFYRRLAKKHYYPDIPRYTQADAAAQAAEYSDFIVGGTDRNVTLGDLWKTKKIGGLQSMDEATIETWVHGRIACVGDSAHKVTANSGYGGNICLESAAAVTNSLYKLLHSTKDNPAHQNGSAKEKNAPNRKPDFKAVEAALKAYRDNRIARSREQIKSANDYTRIEDFRTIKERIFAKYIAPNLYMPLVDMFSDGVVGAPGLDFLPPKKATIGISMPFNPKYGITTYEALWKRAFFALPLLGLFFLARQVMTIELGGKLGPLFEEALSAGAVKDGASIVQLRAVYTGLEGLDTFMMPLITAFTPSIAGLGGAGLTKKNIGEDVVDLYAPQRMQAISFLTDYFAINAIWMIESCRRGNVFTFARISNFFLVVAQLFGVGVVAPLYFFLHFVLIPSTKFHAADNRHIPLHLAKTILPTLVLCYVIPGIGMYWPTSPISNLQAWNFAWQPFPIYLAIVHRIFRSFIPDTEKQDRINNYKSDLFHLRLIYITVALFSSTAWIYTVFNSPTPLFQVFFSGITNRDVQFKTVEEGMRMFLKYDEIFCFGSAAIWVLLCFWDLKREGRVTAGWAKILGFYAAVTLALGPGTGLICMWGWREDVLARPGLVG</sequence>
<dbReference type="SUPFAM" id="SSF51905">
    <property type="entry name" value="FAD/NAD(P)-binding domain"/>
    <property type="match status" value="1"/>
</dbReference>
<dbReference type="AlphaFoldDB" id="A0A8H7W8D5"/>
<feature type="transmembrane region" description="Helical" evidence="6">
    <location>
        <begin position="818"/>
        <end position="841"/>
    </location>
</feature>
<dbReference type="Gene3D" id="3.50.50.60">
    <property type="entry name" value="FAD/NAD(P)-binding domain"/>
    <property type="match status" value="1"/>
</dbReference>
<keyword evidence="9" id="KW-1185">Reference proteome</keyword>
<comment type="similarity">
    <text evidence="1">Belongs to the paxM FAD-dependent monooxygenase family.</text>
</comment>
<feature type="transmembrane region" description="Helical" evidence="6">
    <location>
        <begin position="733"/>
        <end position="751"/>
    </location>
</feature>
<name>A0A8H7W8D5_9HELO</name>
<keyword evidence="3" id="KW-0274">FAD</keyword>
<protein>
    <recommendedName>
        <fullName evidence="7">FAD-binding domain-containing protein</fullName>
    </recommendedName>
</protein>
<dbReference type="Pfam" id="PF01494">
    <property type="entry name" value="FAD_binding_3"/>
    <property type="match status" value="1"/>
</dbReference>
<dbReference type="GO" id="GO:0004497">
    <property type="term" value="F:monooxygenase activity"/>
    <property type="evidence" value="ECO:0007669"/>
    <property type="project" value="InterPro"/>
</dbReference>
<dbReference type="GO" id="GO:0071949">
    <property type="term" value="F:FAD binding"/>
    <property type="evidence" value="ECO:0007669"/>
    <property type="project" value="InterPro"/>
</dbReference>
<dbReference type="PRINTS" id="PR00420">
    <property type="entry name" value="RNGMNOXGNASE"/>
</dbReference>
<evidence type="ECO:0000256" key="5">
    <source>
        <dbReference type="SAM" id="MobiDB-lite"/>
    </source>
</evidence>
<evidence type="ECO:0000256" key="3">
    <source>
        <dbReference type="ARBA" id="ARBA00022827"/>
    </source>
</evidence>
<dbReference type="OrthoDB" id="10029326at2759"/>
<dbReference type="InterPro" id="IPR036188">
    <property type="entry name" value="FAD/NAD-bd_sf"/>
</dbReference>
<dbReference type="InterPro" id="IPR002938">
    <property type="entry name" value="FAD-bd"/>
</dbReference>
<feature type="transmembrane region" description="Helical" evidence="6">
    <location>
        <begin position="616"/>
        <end position="640"/>
    </location>
</feature>